<protein>
    <submittedName>
        <fullName evidence="1">Uncharacterized protein</fullName>
    </submittedName>
</protein>
<dbReference type="Pfam" id="PF05380">
    <property type="entry name" value="Peptidase_A17"/>
    <property type="match status" value="1"/>
</dbReference>
<dbReference type="EMBL" id="JARBHB010000009">
    <property type="protein sequence ID" value="KAJ8876235.1"/>
    <property type="molecule type" value="Genomic_DNA"/>
</dbReference>
<gene>
    <name evidence="1" type="ORF">PR048_024145</name>
</gene>
<dbReference type="Proteomes" id="UP001159363">
    <property type="component" value="Chromosome 8"/>
</dbReference>
<keyword evidence="2" id="KW-1185">Reference proteome</keyword>
<reference evidence="1 2" key="1">
    <citation type="submission" date="2023-02" db="EMBL/GenBank/DDBJ databases">
        <title>LHISI_Scaffold_Assembly.</title>
        <authorList>
            <person name="Stuart O.P."/>
            <person name="Cleave R."/>
            <person name="Magrath M.J.L."/>
            <person name="Mikheyev A.S."/>
        </authorList>
    </citation>
    <scope>NUCLEOTIDE SEQUENCE [LARGE SCALE GENOMIC DNA]</scope>
    <source>
        <strain evidence="1">Daus_M_001</strain>
        <tissue evidence="1">Leg muscle</tissue>
    </source>
</reference>
<name>A0ABQ9GW30_9NEOP</name>
<evidence type="ECO:0000313" key="1">
    <source>
        <dbReference type="EMBL" id="KAJ8876235.1"/>
    </source>
</evidence>
<accession>A0ABQ9GW30</accession>
<sequence length="73" mass="7874">MLFQHFDSPLNHLPPGPFSHRKGIPLLSASGVVSTHLLLTKSKVVPLERVTLPGLEPCAALLLARCLHTVTEA</sequence>
<dbReference type="InterPro" id="IPR008042">
    <property type="entry name" value="Retrotrans_Pao"/>
</dbReference>
<organism evidence="1 2">
    <name type="scientific">Dryococelus australis</name>
    <dbReference type="NCBI Taxonomy" id="614101"/>
    <lineage>
        <taxon>Eukaryota</taxon>
        <taxon>Metazoa</taxon>
        <taxon>Ecdysozoa</taxon>
        <taxon>Arthropoda</taxon>
        <taxon>Hexapoda</taxon>
        <taxon>Insecta</taxon>
        <taxon>Pterygota</taxon>
        <taxon>Neoptera</taxon>
        <taxon>Polyneoptera</taxon>
        <taxon>Phasmatodea</taxon>
        <taxon>Verophasmatodea</taxon>
        <taxon>Anareolatae</taxon>
        <taxon>Phasmatidae</taxon>
        <taxon>Eurycanthinae</taxon>
        <taxon>Dryococelus</taxon>
    </lineage>
</organism>
<comment type="caution">
    <text evidence="1">The sequence shown here is derived from an EMBL/GenBank/DDBJ whole genome shotgun (WGS) entry which is preliminary data.</text>
</comment>
<proteinExistence type="predicted"/>
<evidence type="ECO:0000313" key="2">
    <source>
        <dbReference type="Proteomes" id="UP001159363"/>
    </source>
</evidence>